<reference evidence="2" key="1">
    <citation type="submission" date="2014-11" db="EMBL/GenBank/DDBJ databases">
        <authorList>
            <person name="Amaro Gonzalez C."/>
        </authorList>
    </citation>
    <scope>NUCLEOTIDE SEQUENCE</scope>
</reference>
<organism evidence="2">
    <name type="scientific">Anguilla anguilla</name>
    <name type="common">European freshwater eel</name>
    <name type="synonym">Muraena anguilla</name>
    <dbReference type="NCBI Taxonomy" id="7936"/>
    <lineage>
        <taxon>Eukaryota</taxon>
        <taxon>Metazoa</taxon>
        <taxon>Chordata</taxon>
        <taxon>Craniata</taxon>
        <taxon>Vertebrata</taxon>
        <taxon>Euteleostomi</taxon>
        <taxon>Actinopterygii</taxon>
        <taxon>Neopterygii</taxon>
        <taxon>Teleostei</taxon>
        <taxon>Anguilliformes</taxon>
        <taxon>Anguillidae</taxon>
        <taxon>Anguilla</taxon>
    </lineage>
</organism>
<reference evidence="2" key="2">
    <citation type="journal article" date="2015" name="Fish Shellfish Immunol.">
        <title>Early steps in the European eel (Anguilla anguilla)-Vibrio vulnificus interaction in the gills: Role of the RtxA13 toxin.</title>
        <authorList>
            <person name="Callol A."/>
            <person name="Pajuelo D."/>
            <person name="Ebbesson L."/>
            <person name="Teles M."/>
            <person name="MacKenzie S."/>
            <person name="Amaro C."/>
        </authorList>
    </citation>
    <scope>NUCLEOTIDE SEQUENCE</scope>
</reference>
<protein>
    <submittedName>
        <fullName evidence="2">Uncharacterized protein</fullName>
    </submittedName>
</protein>
<sequence>MSVLGCLCLGIIGAKVWPFLKPSSSLHCDRDRTSDSRHFSSEVRKLTWG</sequence>
<dbReference type="EMBL" id="GBXM01025001">
    <property type="protein sequence ID" value="JAH83576.1"/>
    <property type="molecule type" value="Transcribed_RNA"/>
</dbReference>
<accession>A0A0E9VZS0</accession>
<evidence type="ECO:0000313" key="2">
    <source>
        <dbReference type="EMBL" id="JAH83576.1"/>
    </source>
</evidence>
<dbReference type="AlphaFoldDB" id="A0A0E9VZS0"/>
<evidence type="ECO:0000256" key="1">
    <source>
        <dbReference type="SAM" id="MobiDB-lite"/>
    </source>
</evidence>
<name>A0A0E9VZS0_ANGAN</name>
<feature type="region of interest" description="Disordered" evidence="1">
    <location>
        <begin position="30"/>
        <end position="49"/>
    </location>
</feature>
<proteinExistence type="predicted"/>